<organism evidence="2 3">
    <name type="scientific">Marinoscillum luteum</name>
    <dbReference type="NCBI Taxonomy" id="861051"/>
    <lineage>
        <taxon>Bacteria</taxon>
        <taxon>Pseudomonadati</taxon>
        <taxon>Bacteroidota</taxon>
        <taxon>Cytophagia</taxon>
        <taxon>Cytophagales</taxon>
        <taxon>Reichenbachiellaceae</taxon>
        <taxon>Marinoscillum</taxon>
    </lineage>
</organism>
<keyword evidence="3" id="KW-1185">Reference proteome</keyword>
<evidence type="ECO:0000256" key="1">
    <source>
        <dbReference type="SAM" id="Phobius"/>
    </source>
</evidence>
<sequence>MENQEIKVPAWFWVVAVIMLIWNLMGVGSFIQNMMMSEEALQALPQAEQDLYANYPNWTKVAFFVAVFGGAIGSLGLLLRKAWSRSILIVSLVAVIAQMIHSLFIAKAMDVYGPGAAIMPVLIILFGFFLVWFSNFGIRKGWLR</sequence>
<proteinExistence type="predicted"/>
<protein>
    <recommendedName>
        <fullName evidence="4">Sugar transporter</fullName>
    </recommendedName>
</protein>
<feature type="transmembrane region" description="Helical" evidence="1">
    <location>
        <begin position="61"/>
        <end position="79"/>
    </location>
</feature>
<comment type="caution">
    <text evidence="2">The sequence shown here is derived from an EMBL/GenBank/DDBJ whole genome shotgun (WGS) entry which is preliminary data.</text>
</comment>
<dbReference type="EMBL" id="JBIPKE010000019">
    <property type="protein sequence ID" value="MFH6985324.1"/>
    <property type="molecule type" value="Genomic_DNA"/>
</dbReference>
<feature type="transmembrane region" description="Helical" evidence="1">
    <location>
        <begin position="86"/>
        <end position="105"/>
    </location>
</feature>
<gene>
    <name evidence="2" type="ORF">ACHKAR_17860</name>
</gene>
<reference evidence="2 3" key="1">
    <citation type="journal article" date="2013" name="Int. J. Syst. Evol. Microbiol.">
        <title>Marinoscillum luteum sp. nov., isolated from marine sediment.</title>
        <authorList>
            <person name="Cha I.T."/>
            <person name="Park S.J."/>
            <person name="Kim S.J."/>
            <person name="Kim J.G."/>
            <person name="Jung M.Y."/>
            <person name="Shin K.S."/>
            <person name="Kwon K.K."/>
            <person name="Yang S.H."/>
            <person name="Seo Y.S."/>
            <person name="Rhee S.K."/>
        </authorList>
    </citation>
    <scope>NUCLEOTIDE SEQUENCE [LARGE SCALE GENOMIC DNA]</scope>
    <source>
        <strain evidence="2 3">KCTC 23939</strain>
    </source>
</reference>
<dbReference type="Proteomes" id="UP001610063">
    <property type="component" value="Unassembled WGS sequence"/>
</dbReference>
<feature type="transmembrane region" description="Helical" evidence="1">
    <location>
        <begin position="117"/>
        <end position="138"/>
    </location>
</feature>
<evidence type="ECO:0000313" key="2">
    <source>
        <dbReference type="EMBL" id="MFH6985324.1"/>
    </source>
</evidence>
<keyword evidence="1" id="KW-1133">Transmembrane helix</keyword>
<keyword evidence="1" id="KW-0472">Membrane</keyword>
<feature type="transmembrane region" description="Helical" evidence="1">
    <location>
        <begin position="12"/>
        <end position="31"/>
    </location>
</feature>
<keyword evidence="1" id="KW-0812">Transmembrane</keyword>
<evidence type="ECO:0000313" key="3">
    <source>
        <dbReference type="Proteomes" id="UP001610063"/>
    </source>
</evidence>
<dbReference type="RefSeq" id="WP_395418801.1">
    <property type="nucleotide sequence ID" value="NZ_JBIPKE010000019.1"/>
</dbReference>
<name>A0ABW7NGE6_9BACT</name>
<evidence type="ECO:0008006" key="4">
    <source>
        <dbReference type="Google" id="ProtNLM"/>
    </source>
</evidence>
<accession>A0ABW7NGE6</accession>